<evidence type="ECO:0000256" key="1">
    <source>
        <dbReference type="SAM" id="SignalP"/>
    </source>
</evidence>
<comment type="caution">
    <text evidence="2">The sequence shown here is derived from an EMBL/GenBank/DDBJ whole genome shotgun (WGS) entry which is preliminary data.</text>
</comment>
<evidence type="ECO:0000313" key="3">
    <source>
        <dbReference type="Proteomes" id="UP001595906"/>
    </source>
</evidence>
<dbReference type="EMBL" id="JBHSDC010000028">
    <property type="protein sequence ID" value="MFC4232974.1"/>
    <property type="molecule type" value="Genomic_DNA"/>
</dbReference>
<reference evidence="3" key="1">
    <citation type="journal article" date="2019" name="Int. J. Syst. Evol. Microbiol.">
        <title>The Global Catalogue of Microorganisms (GCM) 10K type strain sequencing project: providing services to taxonomists for standard genome sequencing and annotation.</title>
        <authorList>
            <consortium name="The Broad Institute Genomics Platform"/>
            <consortium name="The Broad Institute Genome Sequencing Center for Infectious Disease"/>
            <person name="Wu L."/>
            <person name="Ma J."/>
        </authorList>
    </citation>
    <scope>NUCLEOTIDE SEQUENCE [LARGE SCALE GENOMIC DNA]</scope>
    <source>
        <strain evidence="3">CECT 8010</strain>
    </source>
</reference>
<dbReference type="RefSeq" id="WP_379015039.1">
    <property type="nucleotide sequence ID" value="NZ_JBHSDC010000028.1"/>
</dbReference>
<organism evidence="2 3">
    <name type="scientific">Parasediminibacterium paludis</name>
    <dbReference type="NCBI Taxonomy" id="908966"/>
    <lineage>
        <taxon>Bacteria</taxon>
        <taxon>Pseudomonadati</taxon>
        <taxon>Bacteroidota</taxon>
        <taxon>Chitinophagia</taxon>
        <taxon>Chitinophagales</taxon>
        <taxon>Chitinophagaceae</taxon>
        <taxon>Parasediminibacterium</taxon>
    </lineage>
</organism>
<feature type="signal peptide" evidence="1">
    <location>
        <begin position="1"/>
        <end position="21"/>
    </location>
</feature>
<accession>A0ABV8PXZ5</accession>
<dbReference type="Proteomes" id="UP001595906">
    <property type="component" value="Unassembled WGS sequence"/>
</dbReference>
<name>A0ABV8PXZ5_9BACT</name>
<protein>
    <submittedName>
        <fullName evidence="2">Uncharacterized protein</fullName>
    </submittedName>
</protein>
<feature type="chain" id="PRO_5045259193" evidence="1">
    <location>
        <begin position="22"/>
        <end position="508"/>
    </location>
</feature>
<keyword evidence="1" id="KW-0732">Signal</keyword>
<gene>
    <name evidence="2" type="ORF">ACFOW1_13820</name>
</gene>
<sequence>MKKIVAVFFAIGLIIGLQAHAQLITYSEPDRDDARDISFEIMGKMNGTFHVYKNYRDQNFICLFDNDMNQIEKVKLDFLPDRIFNADFLQYPGFYYMFYQYQKRNIVYCMAVKLDAKARKIGEPIQLDTTEVNYTASNKIYTVLNSEDKQALMVLKVNNKNDKVHYLTTSLFNKDLMLIKKTTNAIAMPERNDVLNEFQLDNDGDLVFIKTSGTAQNDNINKVILLQKAATNDSIQQTDLRIKGLYLDDIRVKVDNVNKHYLVTSFGSKQRRGNIDGLYCFLYDKTDRKELLNTSITFSDELRSEAKSDGSTKMAFNDYFLHNIIMRKDGGFIISAESVYTSSRGSGPYTRWDNFGSPNNGFINNYYYNSSAFNIYNYPWNRFGYNTNIVRYYAENIAVLSVDPTGKMDWSNVIRKSQYDDNTDHFIGYGIVNTGGEIHFLFNSQEKRQMLLTDQSINPEGQVTRAPTLKNLDKGYDFMPRQAKQTGSKQIIMPCQYRNYICFAKIDM</sequence>
<proteinExistence type="predicted"/>
<keyword evidence="3" id="KW-1185">Reference proteome</keyword>
<evidence type="ECO:0000313" key="2">
    <source>
        <dbReference type="EMBL" id="MFC4232974.1"/>
    </source>
</evidence>